<feature type="domain" description="Pyrrolo-quinoline quinone repeat" evidence="2">
    <location>
        <begin position="89"/>
        <end position="229"/>
    </location>
</feature>
<comment type="caution">
    <text evidence="3">The sequence shown here is derived from an EMBL/GenBank/DDBJ whole genome shotgun (WGS) entry which is preliminary data.</text>
</comment>
<dbReference type="SUPFAM" id="SSF50998">
    <property type="entry name" value="Quinoprotein alcohol dehydrogenase-like"/>
    <property type="match status" value="1"/>
</dbReference>
<accession>A0ABS1XXU2</accession>
<dbReference type="InterPro" id="IPR015943">
    <property type="entry name" value="WD40/YVTN_repeat-like_dom_sf"/>
</dbReference>
<reference evidence="3 4" key="1">
    <citation type="submission" date="2021-01" db="EMBL/GenBank/DDBJ databases">
        <title>Draft genome sequence of Micromonospora sp. strain STR1_7.</title>
        <authorList>
            <person name="Karlyshev A."/>
            <person name="Jawad R."/>
        </authorList>
    </citation>
    <scope>NUCLEOTIDE SEQUENCE [LARGE SCALE GENOMIC DNA]</scope>
    <source>
        <strain evidence="3 4">STR1-7</strain>
    </source>
</reference>
<dbReference type="Gene3D" id="2.130.10.10">
    <property type="entry name" value="YVTN repeat-like/Quinoprotein amine dehydrogenase"/>
    <property type="match status" value="1"/>
</dbReference>
<name>A0ABS1XXU2_9ACTN</name>
<sequence>MSIIDLGELRHTSDPDPLPRPPRADGRPVRCALVLLLVLATLAAAAAPPRRDVVTLPAQLAADTLLDGDLFVVLDPNPAQPTQRRMTVFRLPGGKAVWQTRVPVEGRSWGITSVAGMLLVTVYESNMPGQGTLSVAFDRETGAYRWQQPGSPIELADGTVLLQSGGEDEPVGLRAVDPCCGTVRWQSRATTGYTVFHEVGHGVDRMVVVPVDGPVEVRDAATGAVLARGDLRPPGGGPLGLVQVVNHLVLVIGEAPATITVYGLDRLDRRWSGTAGRIDFVQDCGPVLCLQTRFNGLRALDLATGQMRWRSDRWRWVFRYGDRLMASRANSSGSALEQLVVLDPLTGRELAELGRWELAQSGFGSPLVGVRRHPDGGLLVARLDARTGEARMLDVLPDAAGNCQASVGRLLCQRVDGSYRLFLMPD</sequence>
<dbReference type="InterPro" id="IPR002372">
    <property type="entry name" value="PQQ_rpt_dom"/>
</dbReference>
<evidence type="ECO:0000313" key="4">
    <source>
        <dbReference type="Proteomes" id="UP000601027"/>
    </source>
</evidence>
<dbReference type="Pfam" id="PF13360">
    <property type="entry name" value="PQQ_2"/>
    <property type="match status" value="1"/>
</dbReference>
<keyword evidence="4" id="KW-1185">Reference proteome</keyword>
<dbReference type="Proteomes" id="UP000601027">
    <property type="component" value="Unassembled WGS sequence"/>
</dbReference>
<feature type="region of interest" description="Disordered" evidence="1">
    <location>
        <begin position="1"/>
        <end position="24"/>
    </location>
</feature>
<organism evidence="3 4">
    <name type="scientific">Micromonospora parastrephiae</name>
    <dbReference type="NCBI Taxonomy" id="2806101"/>
    <lineage>
        <taxon>Bacteria</taxon>
        <taxon>Bacillati</taxon>
        <taxon>Actinomycetota</taxon>
        <taxon>Actinomycetes</taxon>
        <taxon>Micromonosporales</taxon>
        <taxon>Micromonosporaceae</taxon>
        <taxon>Micromonospora</taxon>
    </lineage>
</organism>
<evidence type="ECO:0000259" key="2">
    <source>
        <dbReference type="Pfam" id="PF13360"/>
    </source>
</evidence>
<protein>
    <submittedName>
        <fullName evidence="3">PQQ-binding-like beta-propeller repeat protein</fullName>
    </submittedName>
</protein>
<evidence type="ECO:0000313" key="3">
    <source>
        <dbReference type="EMBL" id="MBM0234086.1"/>
    </source>
</evidence>
<gene>
    <name evidence="3" type="ORF">JNW91_20900</name>
</gene>
<evidence type="ECO:0000256" key="1">
    <source>
        <dbReference type="SAM" id="MobiDB-lite"/>
    </source>
</evidence>
<dbReference type="InterPro" id="IPR011047">
    <property type="entry name" value="Quinoprotein_ADH-like_sf"/>
</dbReference>
<proteinExistence type="predicted"/>
<dbReference type="EMBL" id="JAEVHM010000116">
    <property type="protein sequence ID" value="MBM0234086.1"/>
    <property type="molecule type" value="Genomic_DNA"/>
</dbReference>
<dbReference type="RefSeq" id="WP_203177198.1">
    <property type="nucleotide sequence ID" value="NZ_JAEVHM010000116.1"/>
</dbReference>